<dbReference type="RefSeq" id="WP_130552894.1">
    <property type="nucleotide sequence ID" value="NZ_SHMC01000010.1"/>
</dbReference>
<dbReference type="Gene3D" id="2.30.30.110">
    <property type="match status" value="1"/>
</dbReference>
<evidence type="ECO:0000313" key="2">
    <source>
        <dbReference type="Proteomes" id="UP000292627"/>
    </source>
</evidence>
<dbReference type="AlphaFoldDB" id="A0A4Q8L5C4"/>
<sequence>MAVNFHPDPGTVVICDFSGFREPEMIKRRPVIVLSPRFRTRDKLCTVVPLSTQRPKSICEYHCQLAFDPVLPEPYNEPRMWVKADMVSAVSFERLFLPSPGKDSVGQRIYDVRHIGEAEFKLVQKCVLHGIGLASLTSHL</sequence>
<evidence type="ECO:0000313" key="1">
    <source>
        <dbReference type="EMBL" id="TAA20327.1"/>
    </source>
</evidence>
<dbReference type="SUPFAM" id="SSF50118">
    <property type="entry name" value="Cell growth inhibitor/plasmid maintenance toxic component"/>
    <property type="match status" value="1"/>
</dbReference>
<protein>
    <submittedName>
        <fullName evidence="1">Type II toxin-antitoxin system PemK/MazF family toxin</fullName>
    </submittedName>
</protein>
<comment type="caution">
    <text evidence="1">The sequence shown here is derived from an EMBL/GenBank/DDBJ whole genome shotgun (WGS) entry which is preliminary data.</text>
</comment>
<name>A0A4Q8L5C4_9GAMM</name>
<dbReference type="Proteomes" id="UP000292627">
    <property type="component" value="Unassembled WGS sequence"/>
</dbReference>
<dbReference type="OrthoDB" id="7565736at2"/>
<dbReference type="GO" id="GO:0003677">
    <property type="term" value="F:DNA binding"/>
    <property type="evidence" value="ECO:0007669"/>
    <property type="project" value="InterPro"/>
</dbReference>
<accession>A0A4Q8L5C4</accession>
<dbReference type="InterPro" id="IPR011067">
    <property type="entry name" value="Plasmid_toxin/cell-grow_inhib"/>
</dbReference>
<organism evidence="1 2">
    <name type="scientific">Pseudoxanthomonas winnipegensis</name>
    <dbReference type="NCBI Taxonomy" id="2480810"/>
    <lineage>
        <taxon>Bacteria</taxon>
        <taxon>Pseudomonadati</taxon>
        <taxon>Pseudomonadota</taxon>
        <taxon>Gammaproteobacteria</taxon>
        <taxon>Lysobacterales</taxon>
        <taxon>Lysobacteraceae</taxon>
        <taxon>Pseudoxanthomonas</taxon>
    </lineage>
</organism>
<dbReference type="InterPro" id="IPR003477">
    <property type="entry name" value="PemK-like"/>
</dbReference>
<gene>
    <name evidence="1" type="ORF">EA660_18225</name>
</gene>
<proteinExistence type="predicted"/>
<dbReference type="Pfam" id="PF02452">
    <property type="entry name" value="PemK_toxin"/>
    <property type="match status" value="1"/>
</dbReference>
<reference evidence="1 2" key="1">
    <citation type="submission" date="2019-02" db="EMBL/GenBank/DDBJ databases">
        <title>WGS of Pseudoxanthomonas species novum from clinical isolates.</title>
        <authorList>
            <person name="Bernier A.-M."/>
            <person name="Bernard K."/>
            <person name="Vachon A."/>
        </authorList>
    </citation>
    <scope>NUCLEOTIDE SEQUENCE [LARGE SCALE GENOMIC DNA]</scope>
    <source>
        <strain evidence="1 2">NML171200</strain>
    </source>
</reference>
<dbReference type="EMBL" id="SHMC01000010">
    <property type="protein sequence ID" value="TAA20327.1"/>
    <property type="molecule type" value="Genomic_DNA"/>
</dbReference>